<evidence type="ECO:0000256" key="9">
    <source>
        <dbReference type="HAMAP-Rule" id="MF_01471"/>
    </source>
</evidence>
<dbReference type="GO" id="GO:0016787">
    <property type="term" value="F:hydrolase activity"/>
    <property type="evidence" value="ECO:0007669"/>
    <property type="project" value="UniProtKB-KW"/>
</dbReference>
<dbReference type="Pfam" id="PF09827">
    <property type="entry name" value="CRISPR_Cas2"/>
    <property type="match status" value="1"/>
</dbReference>
<dbReference type="GO" id="GO:0043571">
    <property type="term" value="P:maintenance of CRISPR repeat elements"/>
    <property type="evidence" value="ECO:0007669"/>
    <property type="project" value="UniProtKB-UniRule"/>
</dbReference>
<comment type="function">
    <text evidence="9">CRISPR (clustered regularly interspaced short palindromic repeat), is an adaptive immune system that provides protection against mobile genetic elements (viruses, transposable elements and conjugative plasmids). CRISPR clusters contain sequences complementary to antecedent mobile elements and target invading nucleic acids. CRISPR clusters are transcribed and processed into CRISPR RNA (crRNA). Functions as a ssRNA-specific endoribonuclease. Involved in the integration of spacer DNA into the CRISPR cassette.</text>
</comment>
<dbReference type="EMBL" id="REFR01000011">
    <property type="protein sequence ID" value="RMB07907.1"/>
    <property type="molecule type" value="Genomic_DNA"/>
</dbReference>
<dbReference type="OrthoDB" id="9791737at2"/>
<dbReference type="Proteomes" id="UP000271227">
    <property type="component" value="Unassembled WGS sequence"/>
</dbReference>
<dbReference type="SUPFAM" id="SSF143430">
    <property type="entry name" value="TTP0101/SSO1404-like"/>
    <property type="match status" value="1"/>
</dbReference>
<evidence type="ECO:0000256" key="3">
    <source>
        <dbReference type="ARBA" id="ARBA00022722"/>
    </source>
</evidence>
<reference evidence="10 11" key="1">
    <citation type="submission" date="2018-10" db="EMBL/GenBank/DDBJ databases">
        <title>Genomic Encyclopedia of Archaeal and Bacterial Type Strains, Phase II (KMG-II): from individual species to whole genera.</title>
        <authorList>
            <person name="Goeker M."/>
        </authorList>
    </citation>
    <scope>NUCLEOTIDE SEQUENCE [LARGE SCALE GENOMIC DNA]</scope>
    <source>
        <strain evidence="10 11">DSM 25217</strain>
    </source>
</reference>
<dbReference type="InterPro" id="IPR019199">
    <property type="entry name" value="Virulence_VapD/CRISPR_Cas2"/>
</dbReference>
<accession>A0A3M0CGG0</accession>
<dbReference type="NCBIfam" id="TIGR01573">
    <property type="entry name" value="cas2"/>
    <property type="match status" value="1"/>
</dbReference>
<evidence type="ECO:0000256" key="1">
    <source>
        <dbReference type="ARBA" id="ARBA00001946"/>
    </source>
</evidence>
<dbReference type="Gene3D" id="3.30.70.240">
    <property type="match status" value="1"/>
</dbReference>
<gene>
    <name evidence="9" type="primary">cas2</name>
    <name evidence="10" type="ORF">BXY39_2001</name>
</gene>
<evidence type="ECO:0000256" key="5">
    <source>
        <dbReference type="ARBA" id="ARBA00022759"/>
    </source>
</evidence>
<dbReference type="InterPro" id="IPR021127">
    <property type="entry name" value="CRISPR_associated_Cas2"/>
</dbReference>
<dbReference type="HAMAP" id="MF_01471">
    <property type="entry name" value="Cas2"/>
    <property type="match status" value="1"/>
</dbReference>
<comment type="caution">
    <text evidence="10">The sequence shown here is derived from an EMBL/GenBank/DDBJ whole genome shotgun (WGS) entry which is preliminary data.</text>
</comment>
<keyword evidence="3 9" id="KW-0540">Nuclease</keyword>
<dbReference type="EC" id="3.1.-.-" evidence="9"/>
<evidence type="ECO:0000256" key="8">
    <source>
        <dbReference type="ARBA" id="ARBA00023118"/>
    </source>
</evidence>
<dbReference type="AlphaFoldDB" id="A0A3M0CGG0"/>
<keyword evidence="4 9" id="KW-0479">Metal-binding</keyword>
<dbReference type="InParanoid" id="A0A3M0CGG0"/>
<dbReference type="RefSeq" id="WP_121938678.1">
    <property type="nucleotide sequence ID" value="NZ_REFR01000011.1"/>
</dbReference>
<evidence type="ECO:0000256" key="2">
    <source>
        <dbReference type="ARBA" id="ARBA00009959"/>
    </source>
</evidence>
<evidence type="ECO:0000256" key="6">
    <source>
        <dbReference type="ARBA" id="ARBA00022801"/>
    </source>
</evidence>
<keyword evidence="8 9" id="KW-0051">Antiviral defense</keyword>
<keyword evidence="11" id="KW-1185">Reference proteome</keyword>
<comment type="subunit">
    <text evidence="9">Homodimer, forms a heterotetramer with a Cas1 homodimer.</text>
</comment>
<name>A0A3M0CGG0_9PROT</name>
<sequence>MEAGEIRFMWLMVFFDLPTKTKPQRRRANRFREFLRKDGFIMLQLSVYARVCRGQDAVEKHVRRVRSNLPKEGSVRTLQVTDKQYGRMQLMLGTAPKTETAGTSQMVLL</sequence>
<keyword evidence="7 9" id="KW-0460">Magnesium</keyword>
<comment type="cofactor">
    <cofactor evidence="1 9">
        <name>Mg(2+)</name>
        <dbReference type="ChEBI" id="CHEBI:18420"/>
    </cofactor>
</comment>
<dbReference type="CDD" id="cd09638">
    <property type="entry name" value="Cas2_I_II_III"/>
    <property type="match status" value="1"/>
</dbReference>
<comment type="similarity">
    <text evidence="2 9">Belongs to the CRISPR-associated endoribonuclease Cas2 protein family.</text>
</comment>
<keyword evidence="5 9" id="KW-0255">Endonuclease</keyword>
<dbReference type="GO" id="GO:0051607">
    <property type="term" value="P:defense response to virus"/>
    <property type="evidence" value="ECO:0007669"/>
    <property type="project" value="UniProtKB-UniRule"/>
</dbReference>
<organism evidence="10 11">
    <name type="scientific">Eilatimonas milleporae</name>
    <dbReference type="NCBI Taxonomy" id="911205"/>
    <lineage>
        <taxon>Bacteria</taxon>
        <taxon>Pseudomonadati</taxon>
        <taxon>Pseudomonadota</taxon>
        <taxon>Alphaproteobacteria</taxon>
        <taxon>Kordiimonadales</taxon>
        <taxon>Kordiimonadaceae</taxon>
        <taxon>Eilatimonas</taxon>
    </lineage>
</organism>
<evidence type="ECO:0000256" key="7">
    <source>
        <dbReference type="ARBA" id="ARBA00022842"/>
    </source>
</evidence>
<evidence type="ECO:0000256" key="4">
    <source>
        <dbReference type="ARBA" id="ARBA00022723"/>
    </source>
</evidence>
<evidence type="ECO:0000313" key="10">
    <source>
        <dbReference type="EMBL" id="RMB07907.1"/>
    </source>
</evidence>
<keyword evidence="6 9" id="KW-0378">Hydrolase</keyword>
<dbReference type="GO" id="GO:0046872">
    <property type="term" value="F:metal ion binding"/>
    <property type="evidence" value="ECO:0007669"/>
    <property type="project" value="UniProtKB-UniRule"/>
</dbReference>
<evidence type="ECO:0000313" key="11">
    <source>
        <dbReference type="Proteomes" id="UP000271227"/>
    </source>
</evidence>
<dbReference type="GO" id="GO:0004521">
    <property type="term" value="F:RNA endonuclease activity"/>
    <property type="evidence" value="ECO:0007669"/>
    <property type="project" value="InterPro"/>
</dbReference>
<proteinExistence type="inferred from homology"/>
<feature type="binding site" evidence="9">
    <location>
        <position position="16"/>
    </location>
    <ligand>
        <name>Mg(2+)</name>
        <dbReference type="ChEBI" id="CHEBI:18420"/>
        <note>catalytic</note>
    </ligand>
</feature>
<protein>
    <recommendedName>
        <fullName evidence="9">CRISPR-associated endoribonuclease Cas2</fullName>
        <ecNumber evidence="9">3.1.-.-</ecNumber>
    </recommendedName>
</protein>